<dbReference type="OrthoDB" id="14887at2157"/>
<feature type="region of interest" description="Disordered" evidence="1">
    <location>
        <begin position="354"/>
        <end position="375"/>
    </location>
</feature>
<reference evidence="3 4" key="1">
    <citation type="submission" date="2017-05" db="EMBL/GenBank/DDBJ databases">
        <title>The draft genome of the hyperthermophilic archaeon 'Pyrodictium delaneyi strain Hulk', an iron and nitrate reducer, reveals the capacity for sulfate reduction.</title>
        <authorList>
            <person name="Demey L.M."/>
            <person name="Miller C."/>
            <person name="Manzella M."/>
            <person name="Reguera G."/>
            <person name="Kashefi K."/>
        </authorList>
    </citation>
    <scope>NUCLEOTIDE SEQUENCE [LARGE SCALE GENOMIC DNA]</scope>
    <source>
        <strain evidence="3 4">Hulk</strain>
    </source>
</reference>
<dbReference type="RefSeq" id="WP_055408461.1">
    <property type="nucleotide sequence ID" value="NZ_CP013011.1"/>
</dbReference>
<evidence type="ECO:0000259" key="2">
    <source>
        <dbReference type="PROSITE" id="PS51379"/>
    </source>
</evidence>
<feature type="domain" description="4Fe-4S ferredoxin-type" evidence="2">
    <location>
        <begin position="608"/>
        <end position="638"/>
    </location>
</feature>
<dbReference type="PANTHER" id="PTHR43196">
    <property type="entry name" value="SULFATE ADENYLYLTRANSFERASE SUBUNIT 2"/>
    <property type="match status" value="1"/>
</dbReference>
<keyword evidence="4" id="KW-1185">Reference proteome</keyword>
<dbReference type="EMBL" id="NCQP01000001">
    <property type="protein sequence ID" value="OWJ55793.1"/>
    <property type="molecule type" value="Genomic_DNA"/>
</dbReference>
<dbReference type="SUPFAM" id="SSF52402">
    <property type="entry name" value="Adenine nucleotide alpha hydrolases-like"/>
    <property type="match status" value="1"/>
</dbReference>
<dbReference type="PROSITE" id="PS00198">
    <property type="entry name" value="4FE4S_FER_1"/>
    <property type="match status" value="1"/>
</dbReference>
<dbReference type="InterPro" id="IPR002500">
    <property type="entry name" value="PAPS_reduct_dom"/>
</dbReference>
<evidence type="ECO:0000313" key="3">
    <source>
        <dbReference type="EMBL" id="OWJ55793.1"/>
    </source>
</evidence>
<dbReference type="Pfam" id="PF12797">
    <property type="entry name" value="Fer4_2"/>
    <property type="match status" value="1"/>
</dbReference>
<dbReference type="InterPro" id="IPR050128">
    <property type="entry name" value="Sulfate_adenylyltrnsfr_sub2"/>
</dbReference>
<feature type="domain" description="4Fe-4S ferredoxin-type" evidence="2">
    <location>
        <begin position="580"/>
        <end position="607"/>
    </location>
</feature>
<name>A0A211YRV9_9CREN</name>
<dbReference type="Gene3D" id="3.40.50.620">
    <property type="entry name" value="HUPs"/>
    <property type="match status" value="1"/>
</dbReference>
<dbReference type="GeneID" id="26099148"/>
<evidence type="ECO:0000256" key="1">
    <source>
        <dbReference type="SAM" id="MobiDB-lite"/>
    </source>
</evidence>
<gene>
    <name evidence="3" type="ORF">Pdsh_01605</name>
</gene>
<protein>
    <recommendedName>
        <fullName evidence="2">4Fe-4S ferredoxin-type domain-containing protein</fullName>
    </recommendedName>
</protein>
<comment type="caution">
    <text evidence="3">The sequence shown here is derived from an EMBL/GenBank/DDBJ whole genome shotgun (WGS) entry which is preliminary data.</text>
</comment>
<accession>A0A211YRV9</accession>
<dbReference type="InterPro" id="IPR017900">
    <property type="entry name" value="4Fe4S_Fe_S_CS"/>
</dbReference>
<sequence length="647" mass="71985">MPRRLKGRDALEVLRRYMPRLRWCPFCGLPVLGREQCPRCGGRTLEVKLAPPGDLRPAWPEERERLWRAALESLGREAARRLLGGPWALVLLNPVQSVDAGYEVIVDGHTVAGFFYDPLEDRWLVRPDRIGVEILAAEETGPVLYADTVLRPGAVLRGGLRGEKPQSGSYVALAGRGPSYGIGRVLGDGAVRVVKAWKRWRRVEWRHRPRARSLDEVVEANRGWLEEREEEARSWLEKVIRETGAKPLASVSGGKDSTVSAAIAALAGVEDLYSVDTGMEHPETLETVERLASTLGVRLHVASPGPRMFWRGAELYGPPARDYRWCTKLLKMTSLARLLEELAPGGRVLTVTGQRGAESTQRALSPRLAGSGTAGRGRSLVAAPIQEWSSLEVFLYIRLRGLPLNPLYRLGFDRIGCWMCPASHLCELRETARRHPELWEEWERLLRRYARRHELPRSWVKLGLWRWRWSLPAEARRLANRAGLDPDVTLGRLNTYGAMTAREYSREGELLVASPSLPSEPDWDKMPGLAKATGLAYSVEDDNITLRDGRVWARVTRSGRVEIPAATPPKERRRLAKLAASILLMASACIGEQCMLCASSCPEDAVKGPAVIDADKCTGCRACINACPATNKAEQVVQLIEGLAKEN</sequence>
<dbReference type="InterPro" id="IPR017896">
    <property type="entry name" value="4Fe4S_Fe-S-bd"/>
</dbReference>
<dbReference type="AlphaFoldDB" id="A0A211YRV9"/>
<proteinExistence type="predicted"/>
<dbReference type="SUPFAM" id="SSF54862">
    <property type="entry name" value="4Fe-4S ferredoxins"/>
    <property type="match status" value="1"/>
</dbReference>
<dbReference type="Proteomes" id="UP000196694">
    <property type="component" value="Unassembled WGS sequence"/>
</dbReference>
<organism evidence="3 4">
    <name type="scientific">Pyrodictium delaneyi</name>
    <dbReference type="NCBI Taxonomy" id="1273541"/>
    <lineage>
        <taxon>Archaea</taxon>
        <taxon>Thermoproteota</taxon>
        <taxon>Thermoprotei</taxon>
        <taxon>Desulfurococcales</taxon>
        <taxon>Pyrodictiaceae</taxon>
        <taxon>Pyrodictium</taxon>
    </lineage>
</organism>
<feature type="compositionally biased region" description="Polar residues" evidence="1">
    <location>
        <begin position="354"/>
        <end position="363"/>
    </location>
</feature>
<dbReference type="Gene3D" id="3.30.70.20">
    <property type="match status" value="1"/>
</dbReference>
<dbReference type="InterPro" id="IPR014729">
    <property type="entry name" value="Rossmann-like_a/b/a_fold"/>
</dbReference>
<dbReference type="PANTHER" id="PTHR43196:SF2">
    <property type="entry name" value="PHOSPHOADENOSINE PHOSPHOSULFATE REDUCTASE"/>
    <property type="match status" value="1"/>
</dbReference>
<dbReference type="Pfam" id="PF01507">
    <property type="entry name" value="PAPS_reduct"/>
    <property type="match status" value="1"/>
</dbReference>
<evidence type="ECO:0000313" key="4">
    <source>
        <dbReference type="Proteomes" id="UP000196694"/>
    </source>
</evidence>
<dbReference type="GO" id="GO:0016491">
    <property type="term" value="F:oxidoreductase activity"/>
    <property type="evidence" value="ECO:0007669"/>
    <property type="project" value="UniProtKB-ARBA"/>
</dbReference>
<dbReference type="PROSITE" id="PS51379">
    <property type="entry name" value="4FE4S_FER_2"/>
    <property type="match status" value="2"/>
</dbReference>
<dbReference type="CDD" id="cd23947">
    <property type="entry name" value="PAPS_reductase-like_YbdN"/>
    <property type="match status" value="1"/>
</dbReference>